<evidence type="ECO:0000313" key="2">
    <source>
        <dbReference type="Proteomes" id="UP000246702"/>
    </source>
</evidence>
<gene>
    <name evidence="1" type="ORF">BO94DRAFT_49111</name>
</gene>
<dbReference type="AlphaFoldDB" id="A0A317WQE1"/>
<name>A0A317WQE1_9EURO</name>
<protein>
    <submittedName>
        <fullName evidence="1">Uncharacterized protein</fullName>
    </submittedName>
</protein>
<accession>A0A317WQE1</accession>
<sequence>MCWGAKMMMHACILALFLRLLFLLFKACLVLCFFFLCISLLGPVGFAFVFVVEHTILYIIPDCADAV</sequence>
<organism evidence="1 2">
    <name type="scientific">Aspergillus sclerotioniger CBS 115572</name>
    <dbReference type="NCBI Taxonomy" id="1450535"/>
    <lineage>
        <taxon>Eukaryota</taxon>
        <taxon>Fungi</taxon>
        <taxon>Dikarya</taxon>
        <taxon>Ascomycota</taxon>
        <taxon>Pezizomycotina</taxon>
        <taxon>Eurotiomycetes</taxon>
        <taxon>Eurotiomycetidae</taxon>
        <taxon>Eurotiales</taxon>
        <taxon>Aspergillaceae</taxon>
        <taxon>Aspergillus</taxon>
        <taxon>Aspergillus subgen. Circumdati</taxon>
    </lineage>
</organism>
<dbReference type="GeneID" id="37111286"/>
<dbReference type="EMBL" id="MSFK01000012">
    <property type="protein sequence ID" value="PWY88714.1"/>
    <property type="molecule type" value="Genomic_DNA"/>
</dbReference>
<evidence type="ECO:0000313" key="1">
    <source>
        <dbReference type="EMBL" id="PWY88714.1"/>
    </source>
</evidence>
<dbReference type="Proteomes" id="UP000246702">
    <property type="component" value="Unassembled WGS sequence"/>
</dbReference>
<keyword evidence="2" id="KW-1185">Reference proteome</keyword>
<proteinExistence type="predicted"/>
<comment type="caution">
    <text evidence="1">The sequence shown here is derived from an EMBL/GenBank/DDBJ whole genome shotgun (WGS) entry which is preliminary data.</text>
</comment>
<dbReference type="RefSeq" id="XP_025468076.1">
    <property type="nucleotide sequence ID" value="XM_025609143.1"/>
</dbReference>
<reference evidence="1 2" key="1">
    <citation type="submission" date="2016-12" db="EMBL/GenBank/DDBJ databases">
        <title>The genomes of Aspergillus section Nigri reveals drivers in fungal speciation.</title>
        <authorList>
            <consortium name="DOE Joint Genome Institute"/>
            <person name="Vesth T.C."/>
            <person name="Nybo J."/>
            <person name="Theobald S."/>
            <person name="Brandl J."/>
            <person name="Frisvad J.C."/>
            <person name="Nielsen K.F."/>
            <person name="Lyhne E.K."/>
            <person name="Kogle M.E."/>
            <person name="Kuo A."/>
            <person name="Riley R."/>
            <person name="Clum A."/>
            <person name="Nolan M."/>
            <person name="Lipzen A."/>
            <person name="Salamov A."/>
            <person name="Henrissat B."/>
            <person name="Wiebenga A."/>
            <person name="De Vries R.P."/>
            <person name="Grigoriev I.V."/>
            <person name="Mortensen U.H."/>
            <person name="Andersen M.R."/>
            <person name="Baker S.E."/>
        </authorList>
    </citation>
    <scope>NUCLEOTIDE SEQUENCE [LARGE SCALE GENOMIC DNA]</scope>
    <source>
        <strain evidence="1 2">CBS 115572</strain>
    </source>
</reference>